<dbReference type="EMBL" id="LKEA01000007">
    <property type="protein sequence ID" value="ROW07704.1"/>
    <property type="molecule type" value="Genomic_DNA"/>
</dbReference>
<dbReference type="Pfam" id="PF26616">
    <property type="entry name" value="CorA-like"/>
    <property type="match status" value="1"/>
</dbReference>
<comment type="caution">
    <text evidence="3">The sequence shown here is derived from an EMBL/GenBank/DDBJ whole genome shotgun (WGS) entry which is preliminary data.</text>
</comment>
<sequence length="436" mass="49448">MASYLPLPDRFQQSYLEKDSYPRNLIDRTIGTYPSALNGYADRLTSAAPNLCYVPDADEADVSFYDIQADNGAVAGVEKRNIHSQETLTEWLTVKNDRDGNSPQSPEVLVTKKDPKCRLIYIYSQNALARLRITLSMLVEILSFHQVMPDYLDFLLVFGLQSYHKDLGFCSFREHTSLKPSMETKMTVLGPVGKGHHHRLYTPGDVQDLLQWGEKVTEAITALEYNVDIMDSLRNFYTGLSRNQDCGPAMTCSDDVEVFANYIGNIIHDFKLQIFRSKALAKLLTDRTELVKQLRIERLNYHMESEAIVVRIITIVTLVYLPATFTSTFFSTDIITYQGQDSPGGNFSRVAMNRWLQVTIPLSFLTLVVAYWGKKWAERKSRLGDSAEGQGDTELQVTHNKSWFSSFTVPQSSSFGLRKRLNRTIPLLPLRNPAGL</sequence>
<dbReference type="AlphaFoldDB" id="A0A423WW45"/>
<keyword evidence="4" id="KW-1185">Reference proteome</keyword>
<name>A0A423WW45_9PEZI</name>
<keyword evidence="1" id="KW-0472">Membrane</keyword>
<gene>
    <name evidence="3" type="ORF">VMCG_03674</name>
</gene>
<keyword evidence="1" id="KW-1133">Transmembrane helix</keyword>
<dbReference type="OrthoDB" id="5396681at2759"/>
<feature type="transmembrane region" description="Helical" evidence="1">
    <location>
        <begin position="308"/>
        <end position="335"/>
    </location>
</feature>
<dbReference type="Gene3D" id="1.20.58.340">
    <property type="entry name" value="Magnesium transport protein CorA, transmembrane region"/>
    <property type="match status" value="1"/>
</dbReference>
<reference evidence="3 4" key="1">
    <citation type="submission" date="2015-09" db="EMBL/GenBank/DDBJ databases">
        <title>Host preference determinants of Valsa canker pathogens revealed by comparative genomics.</title>
        <authorList>
            <person name="Yin Z."/>
            <person name="Huang L."/>
        </authorList>
    </citation>
    <scope>NUCLEOTIDE SEQUENCE [LARGE SCALE GENOMIC DNA]</scope>
    <source>
        <strain evidence="3 4">03-1</strain>
    </source>
</reference>
<evidence type="ECO:0000313" key="4">
    <source>
        <dbReference type="Proteomes" id="UP000283895"/>
    </source>
</evidence>
<evidence type="ECO:0000259" key="2">
    <source>
        <dbReference type="Pfam" id="PF26616"/>
    </source>
</evidence>
<feature type="domain" description="CorA-like transporter" evidence="2">
    <location>
        <begin position="13"/>
        <end position="196"/>
    </location>
</feature>
<accession>A0A423WW45</accession>
<evidence type="ECO:0000256" key="1">
    <source>
        <dbReference type="SAM" id="Phobius"/>
    </source>
</evidence>
<dbReference type="STRING" id="356882.A0A423WW45"/>
<keyword evidence="1" id="KW-0812">Transmembrane</keyword>
<organism evidence="3 4">
    <name type="scientific">Cytospora schulzeri</name>
    <dbReference type="NCBI Taxonomy" id="448051"/>
    <lineage>
        <taxon>Eukaryota</taxon>
        <taxon>Fungi</taxon>
        <taxon>Dikarya</taxon>
        <taxon>Ascomycota</taxon>
        <taxon>Pezizomycotina</taxon>
        <taxon>Sordariomycetes</taxon>
        <taxon>Sordariomycetidae</taxon>
        <taxon>Diaporthales</taxon>
        <taxon>Cytosporaceae</taxon>
        <taxon>Cytospora</taxon>
    </lineage>
</organism>
<proteinExistence type="predicted"/>
<dbReference type="InterPro" id="IPR058257">
    <property type="entry name" value="CorA-like_dom"/>
</dbReference>
<protein>
    <recommendedName>
        <fullName evidence="2">CorA-like transporter domain-containing protein</fullName>
    </recommendedName>
</protein>
<feature type="transmembrane region" description="Helical" evidence="1">
    <location>
        <begin position="355"/>
        <end position="373"/>
    </location>
</feature>
<evidence type="ECO:0000313" key="3">
    <source>
        <dbReference type="EMBL" id="ROW07704.1"/>
    </source>
</evidence>
<dbReference type="Proteomes" id="UP000283895">
    <property type="component" value="Unassembled WGS sequence"/>
</dbReference>